<protein>
    <submittedName>
        <fullName evidence="7">Prenyltransferase</fullName>
    </submittedName>
</protein>
<evidence type="ECO:0000256" key="5">
    <source>
        <dbReference type="ARBA" id="ARBA00023136"/>
    </source>
</evidence>
<comment type="caution">
    <text evidence="7">The sequence shown here is derived from an EMBL/GenBank/DDBJ whole genome shotgun (WGS) entry which is preliminary data.</text>
</comment>
<dbReference type="CDD" id="cd13961">
    <property type="entry name" value="PT_UbiA_DGGGPS"/>
    <property type="match status" value="1"/>
</dbReference>
<sequence>MDQTATLERNISVKGLFRISRPINLLLVAFTQLMTAYFLIETSRQGIPVLEDFRLYLLIFSTLLITAAGYMINDYYDVKIDYVNRPQEVIIGKGIKRRVVIFLHTLFNFAGIGIGGIVAPRIAIINFLAAFLLWLYSNRLKREPFIGNLTVAFLTGLSVYLVAFYYQKNELLVLTYAIFAFFLNLIREIIKDIEDRTGDRKHGCRTLPIVLGFRKTKQIIFVIAASFVTAILIVTLEINEPRLFYYFGVLGVFFLWFIRKVYLSDRKSHFAQLSTFAKIIMLLGTLSMGLL</sequence>
<dbReference type="Pfam" id="PF01040">
    <property type="entry name" value="UbiA"/>
    <property type="match status" value="1"/>
</dbReference>
<keyword evidence="2" id="KW-1003">Cell membrane</keyword>
<name>A0A4Y9QKQ4_9BACT</name>
<accession>A0A4Y9QKQ4</accession>
<dbReference type="Proteomes" id="UP000297647">
    <property type="component" value="Unassembled WGS sequence"/>
</dbReference>
<dbReference type="RefSeq" id="WP_135075110.1">
    <property type="nucleotide sequence ID" value="NZ_SPSB01000004.1"/>
</dbReference>
<evidence type="ECO:0000256" key="3">
    <source>
        <dbReference type="ARBA" id="ARBA00022692"/>
    </source>
</evidence>
<feature type="transmembrane region" description="Helical" evidence="6">
    <location>
        <begin position="145"/>
        <end position="165"/>
    </location>
</feature>
<feature type="transmembrane region" description="Helical" evidence="6">
    <location>
        <begin position="219"/>
        <end position="236"/>
    </location>
</feature>
<evidence type="ECO:0000256" key="1">
    <source>
        <dbReference type="ARBA" id="ARBA00004141"/>
    </source>
</evidence>
<keyword evidence="5 6" id="KW-0472">Membrane</keyword>
<keyword evidence="8" id="KW-1185">Reference proteome</keyword>
<dbReference type="GO" id="GO:0016020">
    <property type="term" value="C:membrane"/>
    <property type="evidence" value="ECO:0007669"/>
    <property type="project" value="UniProtKB-SubCell"/>
</dbReference>
<evidence type="ECO:0000256" key="6">
    <source>
        <dbReference type="SAM" id="Phobius"/>
    </source>
</evidence>
<reference evidence="7 8" key="1">
    <citation type="submission" date="2019-03" db="EMBL/GenBank/DDBJ databases">
        <title>Algoriphagus sp. nov, a new strain isolated from root system soil of mangrove plant Kandelia.</title>
        <authorList>
            <person name="Yin Q."/>
            <person name="Wang K."/>
            <person name="Song Z."/>
        </authorList>
    </citation>
    <scope>NUCLEOTIDE SEQUENCE [LARGE SCALE GENOMIC DNA]</scope>
    <source>
        <strain evidence="7 8">XY-J91</strain>
    </source>
</reference>
<dbReference type="Gene3D" id="1.10.357.140">
    <property type="entry name" value="UbiA prenyltransferase"/>
    <property type="match status" value="1"/>
</dbReference>
<keyword evidence="3 6" id="KW-0812">Transmembrane</keyword>
<gene>
    <name evidence="7" type="ORF">E4S40_13500</name>
</gene>
<evidence type="ECO:0000313" key="8">
    <source>
        <dbReference type="Proteomes" id="UP000297647"/>
    </source>
</evidence>
<feature type="transmembrane region" description="Helical" evidence="6">
    <location>
        <begin position="106"/>
        <end position="133"/>
    </location>
</feature>
<dbReference type="OrthoDB" id="9811562at2"/>
<feature type="transmembrane region" description="Helical" evidence="6">
    <location>
        <begin position="270"/>
        <end position="290"/>
    </location>
</feature>
<proteinExistence type="predicted"/>
<dbReference type="InterPro" id="IPR044878">
    <property type="entry name" value="UbiA_sf"/>
</dbReference>
<comment type="subcellular location">
    <subcellularLocation>
        <location evidence="1">Membrane</location>
        <topology evidence="1">Multi-pass membrane protein</topology>
    </subcellularLocation>
</comment>
<feature type="transmembrane region" description="Helical" evidence="6">
    <location>
        <begin position="242"/>
        <end position="258"/>
    </location>
</feature>
<dbReference type="NCBIfam" id="NF009513">
    <property type="entry name" value="PRK12872.1-3"/>
    <property type="match status" value="1"/>
</dbReference>
<dbReference type="PANTHER" id="PTHR42723">
    <property type="entry name" value="CHLOROPHYLL SYNTHASE"/>
    <property type="match status" value="1"/>
</dbReference>
<dbReference type="InterPro" id="IPR000537">
    <property type="entry name" value="UbiA_prenyltransferase"/>
</dbReference>
<dbReference type="GO" id="GO:0016765">
    <property type="term" value="F:transferase activity, transferring alkyl or aryl (other than methyl) groups"/>
    <property type="evidence" value="ECO:0007669"/>
    <property type="project" value="InterPro"/>
</dbReference>
<keyword evidence="7" id="KW-0808">Transferase</keyword>
<dbReference type="PANTHER" id="PTHR42723:SF1">
    <property type="entry name" value="CHLOROPHYLL SYNTHASE, CHLOROPLASTIC"/>
    <property type="match status" value="1"/>
</dbReference>
<dbReference type="AlphaFoldDB" id="A0A4Y9QKQ4"/>
<feature type="transmembrane region" description="Helical" evidence="6">
    <location>
        <begin position="23"/>
        <end position="41"/>
    </location>
</feature>
<dbReference type="Gene3D" id="1.20.120.1780">
    <property type="entry name" value="UbiA prenyltransferase"/>
    <property type="match status" value="1"/>
</dbReference>
<dbReference type="InterPro" id="IPR050475">
    <property type="entry name" value="Prenyltransferase_related"/>
</dbReference>
<evidence type="ECO:0000313" key="7">
    <source>
        <dbReference type="EMBL" id="TFV93269.1"/>
    </source>
</evidence>
<dbReference type="EMBL" id="SPSB01000004">
    <property type="protein sequence ID" value="TFV93269.1"/>
    <property type="molecule type" value="Genomic_DNA"/>
</dbReference>
<feature type="transmembrane region" description="Helical" evidence="6">
    <location>
        <begin position="53"/>
        <end position="72"/>
    </location>
</feature>
<keyword evidence="4 6" id="KW-1133">Transmembrane helix</keyword>
<organism evidence="7 8">
    <name type="scientific">Algoriphagus kandeliae</name>
    <dbReference type="NCBI Taxonomy" id="2562278"/>
    <lineage>
        <taxon>Bacteria</taxon>
        <taxon>Pseudomonadati</taxon>
        <taxon>Bacteroidota</taxon>
        <taxon>Cytophagia</taxon>
        <taxon>Cytophagales</taxon>
        <taxon>Cyclobacteriaceae</taxon>
        <taxon>Algoriphagus</taxon>
    </lineage>
</organism>
<evidence type="ECO:0000256" key="2">
    <source>
        <dbReference type="ARBA" id="ARBA00022475"/>
    </source>
</evidence>
<feature type="transmembrane region" description="Helical" evidence="6">
    <location>
        <begin position="171"/>
        <end position="190"/>
    </location>
</feature>
<evidence type="ECO:0000256" key="4">
    <source>
        <dbReference type="ARBA" id="ARBA00022989"/>
    </source>
</evidence>